<comment type="caution">
    <text evidence="3">The sequence shown here is derived from an EMBL/GenBank/DDBJ whole genome shotgun (WGS) entry which is preliminary data.</text>
</comment>
<organism evidence="3 4">
    <name type="scientific">Rhizoctonia solani</name>
    <dbReference type="NCBI Taxonomy" id="456999"/>
    <lineage>
        <taxon>Eukaryota</taxon>
        <taxon>Fungi</taxon>
        <taxon>Dikarya</taxon>
        <taxon>Basidiomycota</taxon>
        <taxon>Agaricomycotina</taxon>
        <taxon>Agaricomycetes</taxon>
        <taxon>Cantharellales</taxon>
        <taxon>Ceratobasidiaceae</taxon>
        <taxon>Rhizoctonia</taxon>
    </lineage>
</organism>
<name>A0A8H3H151_9AGAM</name>
<dbReference type="InterPro" id="IPR040976">
    <property type="entry name" value="Pkinase_fungal"/>
</dbReference>
<protein>
    <recommendedName>
        <fullName evidence="2">Fungal-type protein kinase domain-containing protein</fullName>
    </recommendedName>
</protein>
<reference evidence="3" key="1">
    <citation type="submission" date="2021-01" db="EMBL/GenBank/DDBJ databases">
        <authorList>
            <person name="Kaushik A."/>
        </authorList>
    </citation>
    <scope>NUCLEOTIDE SEQUENCE</scope>
    <source>
        <strain evidence="3">Type strain: AG8-Rh-89/</strain>
    </source>
</reference>
<dbReference type="PANTHER" id="PTHR38248">
    <property type="entry name" value="FUNK1 6"/>
    <property type="match status" value="1"/>
</dbReference>
<dbReference type="AlphaFoldDB" id="A0A8H3H151"/>
<feature type="region of interest" description="Disordered" evidence="1">
    <location>
        <begin position="1"/>
        <end position="20"/>
    </location>
</feature>
<evidence type="ECO:0000313" key="4">
    <source>
        <dbReference type="Proteomes" id="UP000663850"/>
    </source>
</evidence>
<dbReference type="PANTHER" id="PTHR38248:SF2">
    <property type="entry name" value="FUNK1 11"/>
    <property type="match status" value="1"/>
</dbReference>
<evidence type="ECO:0000259" key="2">
    <source>
        <dbReference type="Pfam" id="PF17667"/>
    </source>
</evidence>
<dbReference type="Proteomes" id="UP000663850">
    <property type="component" value="Unassembled WGS sequence"/>
</dbReference>
<evidence type="ECO:0000313" key="3">
    <source>
        <dbReference type="EMBL" id="CAE6485745.1"/>
    </source>
</evidence>
<feature type="domain" description="Fungal-type protein kinase" evidence="2">
    <location>
        <begin position="151"/>
        <end position="463"/>
    </location>
</feature>
<gene>
    <name evidence="3" type="ORF">RDB_LOCUS79549</name>
</gene>
<accession>A0A8H3H151</accession>
<proteinExistence type="predicted"/>
<evidence type="ECO:0000256" key="1">
    <source>
        <dbReference type="SAM" id="MobiDB-lite"/>
    </source>
</evidence>
<dbReference type="Pfam" id="PF17667">
    <property type="entry name" value="Pkinase_fungal"/>
    <property type="match status" value="1"/>
</dbReference>
<sequence length="480" mass="54610">MTNIPADTPTRAKKTHTAKYRSSYVTESRATLTSDNPKVQEVKLLSLEDSVLPYVPPELLEKAYNKLVSDNVVKHPMRKPRWCYVPKNPSTVRGDETRVFKFVEEIFDSVAALSEVEIGMNCLVDGNSAPKSFRSSNSRPDAFLYLGNPQCQARDVMWSNTFMPMEFKKSYNVESKLDDFNKVIWSMHHIMRSDACRRSVLGLTCEDTKARLWYSDRCDLVASEEFDINKDWKHLARIFLSLQHGTRTKLGCDPSIALVALDDPQAEPHYNITIVNHDTRKATTYRTLELLSDVGVDSTAGRGTRVWRARKVVAGSLVGPDCVLKDVWVHEDRVLEHILLGQIREKQPKYAGYFLTPLDYGFVTIDNSEPDNTHKTLRRKELKPMDEHLVHISRISNGNKGKTVNHGVGRAEDISSSDPDGYCGRNYLCNNPRQHYRIVFKELGKPVHDLRNFADIFTAIQGGLEDRATCIVSVWLYASR</sequence>
<dbReference type="EMBL" id="CAJMWZ010004164">
    <property type="protein sequence ID" value="CAE6485745.1"/>
    <property type="molecule type" value="Genomic_DNA"/>
</dbReference>
<feature type="non-terminal residue" evidence="3">
    <location>
        <position position="1"/>
    </location>
</feature>